<evidence type="ECO:0000313" key="2">
    <source>
        <dbReference type="Proteomes" id="UP001215280"/>
    </source>
</evidence>
<dbReference type="EMBL" id="JARJLG010000012">
    <property type="protein sequence ID" value="KAJ7776594.1"/>
    <property type="molecule type" value="Genomic_DNA"/>
</dbReference>
<organism evidence="1 2">
    <name type="scientific">Mycena maculata</name>
    <dbReference type="NCBI Taxonomy" id="230809"/>
    <lineage>
        <taxon>Eukaryota</taxon>
        <taxon>Fungi</taxon>
        <taxon>Dikarya</taxon>
        <taxon>Basidiomycota</taxon>
        <taxon>Agaricomycotina</taxon>
        <taxon>Agaricomycetes</taxon>
        <taxon>Agaricomycetidae</taxon>
        <taxon>Agaricales</taxon>
        <taxon>Marasmiineae</taxon>
        <taxon>Mycenaceae</taxon>
        <taxon>Mycena</taxon>
    </lineage>
</organism>
<sequence>METPCKVTVFKRRLQGNPNVRAGKPELSDPEYFQEFRGRGKPPSLDSGQPGDIYWDVTDPYIFYVREHNDQWAPWNSDPSKARRLAEHPVFLDRYLWISMKEDQAQGLTWLTRDTLKNSYSVYTTSTYAITGPIKEKLASLLQRETTQDEKSRKRKREDLDYCERRSAPKQWDSPTNIAQIPDTVTGMAAVMEQIATMATAFSHSATATVPAVQKVVDGQTETLIEVAKEVEDLRKENAKCK</sequence>
<comment type="caution">
    <text evidence="1">The sequence shown here is derived from an EMBL/GenBank/DDBJ whole genome shotgun (WGS) entry which is preliminary data.</text>
</comment>
<keyword evidence="2" id="KW-1185">Reference proteome</keyword>
<dbReference type="Proteomes" id="UP001215280">
    <property type="component" value="Unassembled WGS sequence"/>
</dbReference>
<dbReference type="AlphaFoldDB" id="A0AAD7K1Z2"/>
<evidence type="ECO:0000313" key="1">
    <source>
        <dbReference type="EMBL" id="KAJ7776594.1"/>
    </source>
</evidence>
<gene>
    <name evidence="1" type="ORF">DFH07DRAFT_47449</name>
</gene>
<accession>A0AAD7K1Z2</accession>
<name>A0AAD7K1Z2_9AGAR</name>
<protein>
    <submittedName>
        <fullName evidence="1">Uncharacterized protein</fullName>
    </submittedName>
</protein>
<proteinExistence type="predicted"/>
<reference evidence="1" key="1">
    <citation type="submission" date="2023-03" db="EMBL/GenBank/DDBJ databases">
        <title>Massive genome expansion in bonnet fungi (Mycena s.s.) driven by repeated elements and novel gene families across ecological guilds.</title>
        <authorList>
            <consortium name="Lawrence Berkeley National Laboratory"/>
            <person name="Harder C.B."/>
            <person name="Miyauchi S."/>
            <person name="Viragh M."/>
            <person name="Kuo A."/>
            <person name="Thoen E."/>
            <person name="Andreopoulos B."/>
            <person name="Lu D."/>
            <person name="Skrede I."/>
            <person name="Drula E."/>
            <person name="Henrissat B."/>
            <person name="Morin E."/>
            <person name="Kohler A."/>
            <person name="Barry K."/>
            <person name="LaButti K."/>
            <person name="Morin E."/>
            <person name="Salamov A."/>
            <person name="Lipzen A."/>
            <person name="Mereny Z."/>
            <person name="Hegedus B."/>
            <person name="Baldrian P."/>
            <person name="Stursova M."/>
            <person name="Weitz H."/>
            <person name="Taylor A."/>
            <person name="Grigoriev I.V."/>
            <person name="Nagy L.G."/>
            <person name="Martin F."/>
            <person name="Kauserud H."/>
        </authorList>
    </citation>
    <scope>NUCLEOTIDE SEQUENCE</scope>
    <source>
        <strain evidence="1">CBHHK188m</strain>
    </source>
</reference>